<dbReference type="Pfam" id="PF14542">
    <property type="entry name" value="Acetyltransf_CG"/>
    <property type="match status" value="1"/>
</dbReference>
<accession>A0A9X2LAD8</accession>
<dbReference type="PROSITE" id="PS51729">
    <property type="entry name" value="GNAT_YJDJ"/>
    <property type="match status" value="1"/>
</dbReference>
<name>A0A9X2LAD8_9PROT</name>
<proteinExistence type="predicted"/>
<organism evidence="2 3">
    <name type="scientific">Parvularcula maris</name>
    <dbReference type="NCBI Taxonomy" id="2965077"/>
    <lineage>
        <taxon>Bacteria</taxon>
        <taxon>Pseudomonadati</taxon>
        <taxon>Pseudomonadota</taxon>
        <taxon>Alphaproteobacteria</taxon>
        <taxon>Parvularculales</taxon>
        <taxon>Parvularculaceae</taxon>
        <taxon>Parvularcula</taxon>
    </lineage>
</organism>
<sequence length="91" mass="10184">MEFHREEGNGFGRYTTEVDGHTAKLTFLKDGDILVIDHVGVPRPLEGQGVGSALVQHAVEQARSRGEKLRPLCSFARIKMARRPEWQDVLA</sequence>
<reference evidence="2" key="1">
    <citation type="submission" date="2022-07" db="EMBL/GenBank/DDBJ databases">
        <title>Parvularcula maris sp. nov., an algicidal bacterium isolated from seawater.</title>
        <authorList>
            <person name="Li F."/>
        </authorList>
    </citation>
    <scope>NUCLEOTIDE SEQUENCE</scope>
    <source>
        <strain evidence="2">BGMRC 0090</strain>
    </source>
</reference>
<evidence type="ECO:0000259" key="1">
    <source>
        <dbReference type="PROSITE" id="PS51729"/>
    </source>
</evidence>
<dbReference type="EMBL" id="JANIBC010000009">
    <property type="protein sequence ID" value="MCQ8185921.1"/>
    <property type="molecule type" value="Genomic_DNA"/>
</dbReference>
<comment type="caution">
    <text evidence="2">The sequence shown here is derived from an EMBL/GenBank/DDBJ whole genome shotgun (WGS) entry which is preliminary data.</text>
</comment>
<evidence type="ECO:0000313" key="3">
    <source>
        <dbReference type="Proteomes" id="UP001142610"/>
    </source>
</evidence>
<dbReference type="CDD" id="cd04301">
    <property type="entry name" value="NAT_SF"/>
    <property type="match status" value="1"/>
</dbReference>
<evidence type="ECO:0000313" key="2">
    <source>
        <dbReference type="EMBL" id="MCQ8185921.1"/>
    </source>
</evidence>
<dbReference type="Proteomes" id="UP001142610">
    <property type="component" value="Unassembled WGS sequence"/>
</dbReference>
<dbReference type="InterPro" id="IPR045057">
    <property type="entry name" value="Gcn5-rel_NAT"/>
</dbReference>
<dbReference type="SUPFAM" id="SSF55729">
    <property type="entry name" value="Acyl-CoA N-acyltransferases (Nat)"/>
    <property type="match status" value="1"/>
</dbReference>
<dbReference type="Gene3D" id="3.40.630.30">
    <property type="match status" value="1"/>
</dbReference>
<dbReference type="PANTHER" id="PTHR31435:SF10">
    <property type="entry name" value="BSR4717 PROTEIN"/>
    <property type="match status" value="1"/>
</dbReference>
<dbReference type="RefSeq" id="WP_256619817.1">
    <property type="nucleotide sequence ID" value="NZ_JANIBC010000009.1"/>
</dbReference>
<gene>
    <name evidence="2" type="ORF">NOG11_11025</name>
</gene>
<dbReference type="AlphaFoldDB" id="A0A9X2LAD8"/>
<keyword evidence="3" id="KW-1185">Reference proteome</keyword>
<feature type="domain" description="N-acetyltransferase" evidence="1">
    <location>
        <begin position="6"/>
        <end position="91"/>
    </location>
</feature>
<dbReference type="InterPro" id="IPR016181">
    <property type="entry name" value="Acyl_CoA_acyltransferase"/>
</dbReference>
<protein>
    <submittedName>
        <fullName evidence="2">N-acetyltransferase</fullName>
    </submittedName>
</protein>
<dbReference type="InterPro" id="IPR031165">
    <property type="entry name" value="GNAT_YJDJ"/>
</dbReference>
<dbReference type="PANTHER" id="PTHR31435">
    <property type="entry name" value="PROTEIN NATD1"/>
    <property type="match status" value="1"/>
</dbReference>